<evidence type="ECO:0000256" key="7">
    <source>
        <dbReference type="ARBA" id="ARBA00023125"/>
    </source>
</evidence>
<feature type="domain" description="C2H2-type" evidence="11">
    <location>
        <begin position="375"/>
        <end position="402"/>
    </location>
</feature>
<evidence type="ECO:0000256" key="5">
    <source>
        <dbReference type="ARBA" id="ARBA00022833"/>
    </source>
</evidence>
<organism evidence="12 13">
    <name type="scientific">Microcaecilia unicolor</name>
    <dbReference type="NCBI Taxonomy" id="1415580"/>
    <lineage>
        <taxon>Eukaryota</taxon>
        <taxon>Metazoa</taxon>
        <taxon>Chordata</taxon>
        <taxon>Craniata</taxon>
        <taxon>Vertebrata</taxon>
        <taxon>Euteleostomi</taxon>
        <taxon>Amphibia</taxon>
        <taxon>Gymnophiona</taxon>
        <taxon>Siphonopidae</taxon>
        <taxon>Microcaecilia</taxon>
    </lineage>
</organism>
<feature type="domain" description="C2H2-type" evidence="11">
    <location>
        <begin position="247"/>
        <end position="275"/>
    </location>
</feature>
<dbReference type="InterPro" id="IPR036236">
    <property type="entry name" value="Znf_C2H2_sf"/>
</dbReference>
<evidence type="ECO:0000313" key="13">
    <source>
        <dbReference type="RefSeq" id="XP_030062990.1"/>
    </source>
</evidence>
<comment type="subcellular location">
    <subcellularLocation>
        <location evidence="1">Nucleus</location>
    </subcellularLocation>
</comment>
<dbReference type="GeneID" id="115472748"/>
<evidence type="ECO:0000256" key="8">
    <source>
        <dbReference type="ARBA" id="ARBA00023242"/>
    </source>
</evidence>
<dbReference type="GO" id="GO:0008270">
    <property type="term" value="F:zinc ion binding"/>
    <property type="evidence" value="ECO:0007669"/>
    <property type="project" value="UniProtKB-KW"/>
</dbReference>
<evidence type="ECO:0000256" key="9">
    <source>
        <dbReference type="PROSITE-ProRule" id="PRU00042"/>
    </source>
</evidence>
<keyword evidence="3" id="KW-0677">Repeat</keyword>
<sequence length="430" mass="49772">MSAYTRRGVEEEAAWNLCLRIIVHCSPYKSQPGFGMMKKEDDWHSDGSDTRDTAEEHSDDSKQSLYKIGLGASLKLEVEEDYSPPSTPVCSPPGPSKKQELPIELQCKDEHMRDPCFKNKSKTTTGVFVTSSTNFDLQCDDDEALEFYSEHTEAFQNDLSDEEDSEDDENTVKIETFDEDLEPVSEAAQPYCCKKCGICFKDLSGLQEHKQIHLSEQSYRCPICDKEFFRAANLRMHKLIHSSDRPHKCPECDRGFIRTADVWRHLRNVHKIERSTMILGNSVVRNPWSVVHHNQYIDGEYVQSGKDGQKAQEEEPKPYICTTCGKGFRKPNLLYKHKVIHRKDKPYKCLECGKAFVQLMRLKRHQQTHSGERPFYCEECGSTFTRQASLQRHQRIHTGEKPYTCLYCEHSFTESGTLRRHERIHMLEKS</sequence>
<dbReference type="GO" id="GO:0000978">
    <property type="term" value="F:RNA polymerase II cis-regulatory region sequence-specific DNA binding"/>
    <property type="evidence" value="ECO:0007669"/>
    <property type="project" value="TreeGrafter"/>
</dbReference>
<dbReference type="PANTHER" id="PTHR24404:SF100">
    <property type="entry name" value="ZINC FINGER PROTEIN 501"/>
    <property type="match status" value="1"/>
</dbReference>
<evidence type="ECO:0000259" key="11">
    <source>
        <dbReference type="PROSITE" id="PS50157"/>
    </source>
</evidence>
<keyword evidence="8" id="KW-0539">Nucleus</keyword>
<dbReference type="InterPro" id="IPR013087">
    <property type="entry name" value="Znf_C2H2_type"/>
</dbReference>
<evidence type="ECO:0000256" key="1">
    <source>
        <dbReference type="ARBA" id="ARBA00004123"/>
    </source>
</evidence>
<feature type="compositionally biased region" description="Pro residues" evidence="10">
    <location>
        <begin position="85"/>
        <end position="95"/>
    </location>
</feature>
<dbReference type="Pfam" id="PF00096">
    <property type="entry name" value="zf-C2H2"/>
    <property type="match status" value="6"/>
</dbReference>
<reference evidence="13" key="1">
    <citation type="submission" date="2025-08" db="UniProtKB">
        <authorList>
            <consortium name="RefSeq"/>
        </authorList>
    </citation>
    <scope>IDENTIFICATION</scope>
</reference>
<feature type="domain" description="C2H2-type" evidence="11">
    <location>
        <begin position="191"/>
        <end position="218"/>
    </location>
</feature>
<dbReference type="SUPFAM" id="SSF57667">
    <property type="entry name" value="beta-beta-alpha zinc fingers"/>
    <property type="match status" value="4"/>
</dbReference>
<feature type="region of interest" description="Disordered" evidence="10">
    <location>
        <begin position="39"/>
        <end position="63"/>
    </location>
</feature>
<keyword evidence="12" id="KW-1185">Reference proteome</keyword>
<dbReference type="RefSeq" id="XP_030062990.1">
    <property type="nucleotide sequence ID" value="XM_030207130.1"/>
</dbReference>
<dbReference type="FunFam" id="3.30.160.60:FF:000733">
    <property type="entry name" value="Zinc finger protein 236 variant"/>
    <property type="match status" value="1"/>
</dbReference>
<protein>
    <submittedName>
        <fullName evidence="13">Zinc finger protein 648 isoform X1</fullName>
    </submittedName>
</protein>
<dbReference type="PROSITE" id="PS00028">
    <property type="entry name" value="ZINC_FINGER_C2H2_1"/>
    <property type="match status" value="7"/>
</dbReference>
<feature type="domain" description="C2H2-type" evidence="11">
    <location>
        <begin position="347"/>
        <end position="374"/>
    </location>
</feature>
<evidence type="ECO:0000313" key="12">
    <source>
        <dbReference type="Proteomes" id="UP000515156"/>
    </source>
</evidence>
<evidence type="ECO:0000256" key="10">
    <source>
        <dbReference type="SAM" id="MobiDB-lite"/>
    </source>
</evidence>
<feature type="compositionally biased region" description="Basic and acidic residues" evidence="10">
    <location>
        <begin position="39"/>
        <end position="62"/>
    </location>
</feature>
<keyword evidence="4 9" id="KW-0863">Zinc-finger</keyword>
<proteinExistence type="predicted"/>
<dbReference type="InParanoid" id="A0A6P7YIU8"/>
<dbReference type="Proteomes" id="UP000515156">
    <property type="component" value="Chromosome 6"/>
</dbReference>
<dbReference type="OrthoDB" id="40579at2759"/>
<dbReference type="GO" id="GO:0003700">
    <property type="term" value="F:DNA-binding transcription factor activity"/>
    <property type="evidence" value="ECO:0007669"/>
    <property type="project" value="TreeGrafter"/>
</dbReference>
<dbReference type="InterPro" id="IPR050589">
    <property type="entry name" value="Ikaros_C2H2-ZF"/>
</dbReference>
<dbReference type="GO" id="GO:0006357">
    <property type="term" value="P:regulation of transcription by RNA polymerase II"/>
    <property type="evidence" value="ECO:0007669"/>
    <property type="project" value="TreeGrafter"/>
</dbReference>
<dbReference type="Gene3D" id="3.30.160.60">
    <property type="entry name" value="Classic Zinc Finger"/>
    <property type="match status" value="6"/>
</dbReference>
<evidence type="ECO:0000256" key="3">
    <source>
        <dbReference type="ARBA" id="ARBA00022737"/>
    </source>
</evidence>
<keyword evidence="6" id="KW-0805">Transcription regulation</keyword>
<dbReference type="KEGG" id="muo:115472748"/>
<dbReference type="PROSITE" id="PS50157">
    <property type="entry name" value="ZINC_FINGER_C2H2_2"/>
    <property type="match status" value="7"/>
</dbReference>
<accession>A0A6P7YIU8</accession>
<feature type="domain" description="C2H2-type" evidence="11">
    <location>
        <begin position="219"/>
        <end position="246"/>
    </location>
</feature>
<keyword evidence="6" id="KW-0804">Transcription</keyword>
<keyword evidence="7" id="KW-0238">DNA-binding</keyword>
<dbReference type="GO" id="GO:0005634">
    <property type="term" value="C:nucleus"/>
    <property type="evidence" value="ECO:0007669"/>
    <property type="project" value="UniProtKB-SubCell"/>
</dbReference>
<gene>
    <name evidence="13" type="primary">ZNF648</name>
</gene>
<evidence type="ECO:0000256" key="6">
    <source>
        <dbReference type="ARBA" id="ARBA00023015"/>
    </source>
</evidence>
<dbReference type="PANTHER" id="PTHR24404">
    <property type="entry name" value="ZINC FINGER PROTEIN"/>
    <property type="match status" value="1"/>
</dbReference>
<dbReference type="AlphaFoldDB" id="A0A6P7YIU8"/>
<keyword evidence="2" id="KW-0479">Metal-binding</keyword>
<dbReference type="CTD" id="127665"/>
<evidence type="ECO:0000256" key="4">
    <source>
        <dbReference type="ARBA" id="ARBA00022771"/>
    </source>
</evidence>
<name>A0A6P7YIU8_9AMPH</name>
<evidence type="ECO:0000256" key="2">
    <source>
        <dbReference type="ARBA" id="ARBA00022723"/>
    </source>
</evidence>
<feature type="domain" description="C2H2-type" evidence="11">
    <location>
        <begin position="403"/>
        <end position="430"/>
    </location>
</feature>
<keyword evidence="5" id="KW-0862">Zinc</keyword>
<dbReference type="SMART" id="SM00355">
    <property type="entry name" value="ZnF_C2H2"/>
    <property type="match status" value="7"/>
</dbReference>
<feature type="domain" description="C2H2-type" evidence="11">
    <location>
        <begin position="319"/>
        <end position="346"/>
    </location>
</feature>
<dbReference type="FunFam" id="3.30.160.60:FF:002343">
    <property type="entry name" value="Zinc finger protein 33A"/>
    <property type="match status" value="2"/>
</dbReference>
<feature type="region of interest" description="Disordered" evidence="10">
    <location>
        <begin position="79"/>
        <end position="99"/>
    </location>
</feature>